<name>A0A2U1NCJ2_ARTAN</name>
<dbReference type="GO" id="GO:0005634">
    <property type="term" value="C:nucleus"/>
    <property type="evidence" value="ECO:0007669"/>
    <property type="project" value="UniProtKB-SubCell"/>
</dbReference>
<dbReference type="SUPFAM" id="SSF46689">
    <property type="entry name" value="Homeodomain-like"/>
    <property type="match status" value="1"/>
</dbReference>
<dbReference type="InterPro" id="IPR032675">
    <property type="entry name" value="LRR_dom_sf"/>
</dbReference>
<evidence type="ECO:0000256" key="4">
    <source>
        <dbReference type="ARBA" id="ARBA00022729"/>
    </source>
</evidence>
<dbReference type="PROSITE" id="PS50090">
    <property type="entry name" value="MYB_LIKE"/>
    <property type="match status" value="2"/>
</dbReference>
<feature type="domain" description="Myb-like" evidence="14">
    <location>
        <begin position="14"/>
        <end position="61"/>
    </location>
</feature>
<evidence type="ECO:0000256" key="9">
    <source>
        <dbReference type="ARBA" id="ARBA00023163"/>
    </source>
</evidence>
<dbReference type="Pfam" id="PF00560">
    <property type="entry name" value="LRR_1"/>
    <property type="match status" value="3"/>
</dbReference>
<dbReference type="InterPro" id="IPR001005">
    <property type="entry name" value="SANT/Myb"/>
</dbReference>
<dbReference type="PROSITE" id="PS51294">
    <property type="entry name" value="HTH_MYB"/>
    <property type="match status" value="2"/>
</dbReference>
<keyword evidence="9" id="KW-0804">Transcription</keyword>
<keyword evidence="13" id="KW-0812">Transmembrane</keyword>
<dbReference type="Gene3D" id="3.80.10.10">
    <property type="entry name" value="Ribonuclease Inhibitor"/>
    <property type="match status" value="2"/>
</dbReference>
<dbReference type="GO" id="GO:0016020">
    <property type="term" value="C:membrane"/>
    <property type="evidence" value="ECO:0007669"/>
    <property type="project" value="UniProtKB-SubCell"/>
</dbReference>
<dbReference type="Proteomes" id="UP000245207">
    <property type="component" value="Unassembled WGS sequence"/>
</dbReference>
<dbReference type="OrthoDB" id="442066at2759"/>
<evidence type="ECO:0000256" key="2">
    <source>
        <dbReference type="ARBA" id="ARBA00004370"/>
    </source>
</evidence>
<dbReference type="Pfam" id="PF13855">
    <property type="entry name" value="LRR_8"/>
    <property type="match status" value="1"/>
</dbReference>
<dbReference type="PANTHER" id="PTHR48010">
    <property type="entry name" value="OS05G0588300 PROTEIN"/>
    <property type="match status" value="1"/>
</dbReference>
<dbReference type="Gene3D" id="1.10.10.60">
    <property type="entry name" value="Homeodomain-like"/>
    <property type="match status" value="2"/>
</dbReference>
<dbReference type="GO" id="GO:0003677">
    <property type="term" value="F:DNA binding"/>
    <property type="evidence" value="ECO:0007669"/>
    <property type="project" value="UniProtKB-KW"/>
</dbReference>
<feature type="domain" description="HTH myb-type" evidence="15">
    <location>
        <begin position="66"/>
        <end position="116"/>
    </location>
</feature>
<dbReference type="STRING" id="35608.A0A2U1NCJ2"/>
<dbReference type="FunFam" id="1.10.10.60:FF:000060">
    <property type="entry name" value="MYB transcription factor"/>
    <property type="match status" value="1"/>
</dbReference>
<comment type="subcellular location">
    <subcellularLocation>
        <location evidence="2">Membrane</location>
    </subcellularLocation>
    <subcellularLocation>
        <location evidence="1">Nucleus</location>
    </subcellularLocation>
</comment>
<dbReference type="FunFam" id="3.80.10.10:FF:000041">
    <property type="entry name" value="LRR receptor-like serine/threonine-protein kinase ERECTA"/>
    <property type="match status" value="1"/>
</dbReference>
<keyword evidence="7" id="KW-0238">DNA-binding</keyword>
<keyword evidence="5" id="KW-0677">Repeat</keyword>
<dbReference type="InterPro" id="IPR050994">
    <property type="entry name" value="At_inactive_RLKs"/>
</dbReference>
<evidence type="ECO:0000256" key="11">
    <source>
        <dbReference type="ARBA" id="ARBA00023242"/>
    </source>
</evidence>
<sequence>MTSSSSNDNVLFKKKGSWTPEEDAKLIQLVETHGARNWSVIGSSIPGRSGKSCRLRWCNQLSPNVQHRPFTPEEDDVILRAHLIHGNKWSVISKLLPGRTDNAIKNHWNSTLRRHGLTRSSESESTQSDDNEGLGLKNKRRRCVSVSDVSSCDGMTKMIAKEVRSYIDELRAKDGLSSLEVLNPPYTGLKGKLPHYIFNLHSLETLDLGGNDFTGGIPSEIPVNLTHLTYLRLSYNRLNGTLPSWLFTSSSLETLYLTENMFSGNVPFQSFAPPSLKELSLSNNQLAGHIDVQTFRKLTNLTVLSLSDNNFSGEWELDTLLTSLKNLEYLRLSFNSFSVTTKNANHYVNPGFKYLELASCKLKVFPNSFQAIRKLEWLDLSNNEIHGQIPHWAGEIGAREDQEEESGFTWEVVMLGYGCGTLVGLVMGYLMLSTRKVKWFNAIADATESLVEEFGVELGPFKSYISF</sequence>
<keyword evidence="8 13" id="KW-0472">Membrane</keyword>
<evidence type="ECO:0000256" key="7">
    <source>
        <dbReference type="ARBA" id="ARBA00023125"/>
    </source>
</evidence>
<dbReference type="PANTHER" id="PTHR48010:SF58">
    <property type="entry name" value="RECEPTOR PROTEIN KINASE-LIKE PROTEIN ZAR1"/>
    <property type="match status" value="1"/>
</dbReference>
<feature type="domain" description="HTH myb-type" evidence="15">
    <location>
        <begin position="13"/>
        <end position="65"/>
    </location>
</feature>
<evidence type="ECO:0000256" key="8">
    <source>
        <dbReference type="ARBA" id="ARBA00023136"/>
    </source>
</evidence>
<reference evidence="16 17" key="1">
    <citation type="journal article" date="2018" name="Mol. Plant">
        <title>The genome of Artemisia annua provides insight into the evolution of Asteraceae family and artemisinin biosynthesis.</title>
        <authorList>
            <person name="Shen Q."/>
            <person name="Zhang L."/>
            <person name="Liao Z."/>
            <person name="Wang S."/>
            <person name="Yan T."/>
            <person name="Shi P."/>
            <person name="Liu M."/>
            <person name="Fu X."/>
            <person name="Pan Q."/>
            <person name="Wang Y."/>
            <person name="Lv Z."/>
            <person name="Lu X."/>
            <person name="Zhang F."/>
            <person name="Jiang W."/>
            <person name="Ma Y."/>
            <person name="Chen M."/>
            <person name="Hao X."/>
            <person name="Li L."/>
            <person name="Tang Y."/>
            <person name="Lv G."/>
            <person name="Zhou Y."/>
            <person name="Sun X."/>
            <person name="Brodelius P.E."/>
            <person name="Rose J.K.C."/>
            <person name="Tang K."/>
        </authorList>
    </citation>
    <scope>NUCLEOTIDE SEQUENCE [LARGE SCALE GENOMIC DNA]</scope>
    <source>
        <strain evidence="17">cv. Huhao1</strain>
        <tissue evidence="16">Leaf</tissue>
    </source>
</reference>
<evidence type="ECO:0000256" key="12">
    <source>
        <dbReference type="SAM" id="MobiDB-lite"/>
    </source>
</evidence>
<dbReference type="InterPro" id="IPR009057">
    <property type="entry name" value="Homeodomain-like_sf"/>
</dbReference>
<organism evidence="16 17">
    <name type="scientific">Artemisia annua</name>
    <name type="common">Sweet wormwood</name>
    <dbReference type="NCBI Taxonomy" id="35608"/>
    <lineage>
        <taxon>Eukaryota</taxon>
        <taxon>Viridiplantae</taxon>
        <taxon>Streptophyta</taxon>
        <taxon>Embryophyta</taxon>
        <taxon>Tracheophyta</taxon>
        <taxon>Spermatophyta</taxon>
        <taxon>Magnoliopsida</taxon>
        <taxon>eudicotyledons</taxon>
        <taxon>Gunneridae</taxon>
        <taxon>Pentapetalae</taxon>
        <taxon>asterids</taxon>
        <taxon>campanulids</taxon>
        <taxon>Asterales</taxon>
        <taxon>Asteraceae</taxon>
        <taxon>Asteroideae</taxon>
        <taxon>Anthemideae</taxon>
        <taxon>Artemisiinae</taxon>
        <taxon>Artemisia</taxon>
    </lineage>
</organism>
<evidence type="ECO:0000256" key="3">
    <source>
        <dbReference type="ARBA" id="ARBA00022614"/>
    </source>
</evidence>
<evidence type="ECO:0000256" key="13">
    <source>
        <dbReference type="SAM" id="Phobius"/>
    </source>
</evidence>
<dbReference type="SMART" id="SM00369">
    <property type="entry name" value="LRR_TYP"/>
    <property type="match status" value="6"/>
</dbReference>
<keyword evidence="4" id="KW-0732">Signal</keyword>
<proteinExistence type="predicted"/>
<evidence type="ECO:0000259" key="15">
    <source>
        <dbReference type="PROSITE" id="PS51294"/>
    </source>
</evidence>
<evidence type="ECO:0000256" key="10">
    <source>
        <dbReference type="ARBA" id="ARBA00023180"/>
    </source>
</evidence>
<dbReference type="InterPro" id="IPR017930">
    <property type="entry name" value="Myb_dom"/>
</dbReference>
<keyword evidence="13" id="KW-1133">Transmembrane helix</keyword>
<dbReference type="EMBL" id="PKPP01003111">
    <property type="protein sequence ID" value="PWA71245.1"/>
    <property type="molecule type" value="Genomic_DNA"/>
</dbReference>
<feature type="domain" description="Myb-like" evidence="14">
    <location>
        <begin position="62"/>
        <end position="112"/>
    </location>
</feature>
<dbReference type="Pfam" id="PF00249">
    <property type="entry name" value="Myb_DNA-binding"/>
    <property type="match status" value="2"/>
</dbReference>
<evidence type="ECO:0000313" key="16">
    <source>
        <dbReference type="EMBL" id="PWA71245.1"/>
    </source>
</evidence>
<evidence type="ECO:0000313" key="17">
    <source>
        <dbReference type="Proteomes" id="UP000245207"/>
    </source>
</evidence>
<dbReference type="SMART" id="SM00717">
    <property type="entry name" value="SANT"/>
    <property type="match status" value="2"/>
</dbReference>
<protein>
    <submittedName>
        <fullName evidence="16">Leucine-rich repeat-containing protein</fullName>
    </submittedName>
</protein>
<evidence type="ECO:0000256" key="5">
    <source>
        <dbReference type="ARBA" id="ARBA00022737"/>
    </source>
</evidence>
<dbReference type="GO" id="GO:0006952">
    <property type="term" value="P:defense response"/>
    <property type="evidence" value="ECO:0007669"/>
    <property type="project" value="UniProtKB-ARBA"/>
</dbReference>
<comment type="caution">
    <text evidence="16">The sequence shown here is derived from an EMBL/GenBank/DDBJ whole genome shotgun (WGS) entry which is preliminary data.</text>
</comment>
<keyword evidence="3" id="KW-0433">Leucine-rich repeat</keyword>
<keyword evidence="11" id="KW-0539">Nucleus</keyword>
<dbReference type="InterPro" id="IPR001611">
    <property type="entry name" value="Leu-rich_rpt"/>
</dbReference>
<evidence type="ECO:0000259" key="14">
    <source>
        <dbReference type="PROSITE" id="PS50090"/>
    </source>
</evidence>
<keyword evidence="17" id="KW-1185">Reference proteome</keyword>
<dbReference type="AlphaFoldDB" id="A0A2U1NCJ2"/>
<feature type="region of interest" description="Disordered" evidence="12">
    <location>
        <begin position="115"/>
        <end position="136"/>
    </location>
</feature>
<accession>A0A2U1NCJ2</accession>
<evidence type="ECO:0000256" key="1">
    <source>
        <dbReference type="ARBA" id="ARBA00004123"/>
    </source>
</evidence>
<dbReference type="CDD" id="cd00167">
    <property type="entry name" value="SANT"/>
    <property type="match status" value="2"/>
</dbReference>
<keyword evidence="10" id="KW-0325">Glycoprotein</keyword>
<dbReference type="InterPro" id="IPR003591">
    <property type="entry name" value="Leu-rich_rpt_typical-subtyp"/>
</dbReference>
<evidence type="ECO:0000256" key="6">
    <source>
        <dbReference type="ARBA" id="ARBA00023015"/>
    </source>
</evidence>
<feature type="transmembrane region" description="Helical" evidence="13">
    <location>
        <begin position="412"/>
        <end position="432"/>
    </location>
</feature>
<gene>
    <name evidence="16" type="ORF">CTI12_AA227690</name>
</gene>
<dbReference type="SUPFAM" id="SSF52058">
    <property type="entry name" value="L domain-like"/>
    <property type="match status" value="1"/>
</dbReference>
<dbReference type="GO" id="GO:0051707">
    <property type="term" value="P:response to other organism"/>
    <property type="evidence" value="ECO:0007669"/>
    <property type="project" value="UniProtKB-ARBA"/>
</dbReference>
<keyword evidence="6" id="KW-0805">Transcription regulation</keyword>